<protein>
    <submittedName>
        <fullName evidence="1">GL23710</fullName>
    </submittedName>
</protein>
<evidence type="ECO:0000313" key="1">
    <source>
        <dbReference type="EMBL" id="EDW23830.1"/>
    </source>
</evidence>
<gene>
    <name evidence="1" type="primary">Dper\GL23710</name>
    <name evidence="1" type="ORF">Dper_GL23710</name>
</gene>
<dbReference type="EMBL" id="CH479179">
    <property type="protein sequence ID" value="EDW23830.1"/>
    <property type="molecule type" value="Genomic_DNA"/>
</dbReference>
<organism evidence="2">
    <name type="scientific">Drosophila persimilis</name>
    <name type="common">Fruit fly</name>
    <dbReference type="NCBI Taxonomy" id="7234"/>
    <lineage>
        <taxon>Eukaryota</taxon>
        <taxon>Metazoa</taxon>
        <taxon>Ecdysozoa</taxon>
        <taxon>Arthropoda</taxon>
        <taxon>Hexapoda</taxon>
        <taxon>Insecta</taxon>
        <taxon>Pterygota</taxon>
        <taxon>Neoptera</taxon>
        <taxon>Endopterygota</taxon>
        <taxon>Diptera</taxon>
        <taxon>Brachycera</taxon>
        <taxon>Muscomorpha</taxon>
        <taxon>Ephydroidea</taxon>
        <taxon>Drosophilidae</taxon>
        <taxon>Drosophila</taxon>
        <taxon>Sophophora</taxon>
    </lineage>
</organism>
<accession>B4G671</accession>
<reference evidence="1 2" key="1">
    <citation type="journal article" date="2007" name="Nature">
        <title>Evolution of genes and genomes on the Drosophila phylogeny.</title>
        <authorList>
            <consortium name="Drosophila 12 Genomes Consortium"/>
            <person name="Clark A.G."/>
            <person name="Eisen M.B."/>
            <person name="Smith D.R."/>
            <person name="Bergman C.M."/>
            <person name="Oliver B."/>
            <person name="Markow T.A."/>
            <person name="Kaufman T.C."/>
            <person name="Kellis M."/>
            <person name="Gelbart W."/>
            <person name="Iyer V.N."/>
            <person name="Pollard D.A."/>
            <person name="Sackton T.B."/>
            <person name="Larracuente A.M."/>
            <person name="Singh N.D."/>
            <person name="Abad J.P."/>
            <person name="Abt D.N."/>
            <person name="Adryan B."/>
            <person name="Aguade M."/>
            <person name="Akashi H."/>
            <person name="Anderson W.W."/>
            <person name="Aquadro C.F."/>
            <person name="Ardell D.H."/>
            <person name="Arguello R."/>
            <person name="Artieri C.G."/>
            <person name="Barbash D.A."/>
            <person name="Barker D."/>
            <person name="Barsanti P."/>
            <person name="Batterham P."/>
            <person name="Batzoglou S."/>
            <person name="Begun D."/>
            <person name="Bhutkar A."/>
            <person name="Blanco E."/>
            <person name="Bosak S.A."/>
            <person name="Bradley R.K."/>
            <person name="Brand A.D."/>
            <person name="Brent M.R."/>
            <person name="Brooks A.N."/>
            <person name="Brown R.H."/>
            <person name="Butlin R.K."/>
            <person name="Caggese C."/>
            <person name="Calvi B.R."/>
            <person name="Bernardo de Carvalho A."/>
            <person name="Caspi A."/>
            <person name="Castrezana S."/>
            <person name="Celniker S.E."/>
            <person name="Chang J.L."/>
            <person name="Chapple C."/>
            <person name="Chatterji S."/>
            <person name="Chinwalla A."/>
            <person name="Civetta A."/>
            <person name="Clifton S.W."/>
            <person name="Comeron J.M."/>
            <person name="Costello J.C."/>
            <person name="Coyne J.A."/>
            <person name="Daub J."/>
            <person name="David R.G."/>
            <person name="Delcher A.L."/>
            <person name="Delehaunty K."/>
            <person name="Do C.B."/>
            <person name="Ebling H."/>
            <person name="Edwards K."/>
            <person name="Eickbush T."/>
            <person name="Evans J.D."/>
            <person name="Filipski A."/>
            <person name="Findeiss S."/>
            <person name="Freyhult E."/>
            <person name="Fulton L."/>
            <person name="Fulton R."/>
            <person name="Garcia A.C."/>
            <person name="Gardiner A."/>
            <person name="Garfield D.A."/>
            <person name="Garvin B.E."/>
            <person name="Gibson G."/>
            <person name="Gilbert D."/>
            <person name="Gnerre S."/>
            <person name="Godfrey J."/>
            <person name="Good R."/>
            <person name="Gotea V."/>
            <person name="Gravely B."/>
            <person name="Greenberg A.J."/>
            <person name="Griffiths-Jones S."/>
            <person name="Gross S."/>
            <person name="Guigo R."/>
            <person name="Gustafson E.A."/>
            <person name="Haerty W."/>
            <person name="Hahn M.W."/>
            <person name="Halligan D.L."/>
            <person name="Halpern A.L."/>
            <person name="Halter G.M."/>
            <person name="Han M.V."/>
            <person name="Heger A."/>
            <person name="Hillier L."/>
            <person name="Hinrichs A.S."/>
            <person name="Holmes I."/>
            <person name="Hoskins R.A."/>
            <person name="Hubisz M.J."/>
            <person name="Hultmark D."/>
            <person name="Huntley M.A."/>
            <person name="Jaffe D.B."/>
            <person name="Jagadeeshan S."/>
            <person name="Jeck W.R."/>
            <person name="Johnson J."/>
            <person name="Jones C.D."/>
            <person name="Jordan W.C."/>
            <person name="Karpen G.H."/>
            <person name="Kataoka E."/>
            <person name="Keightley P.D."/>
            <person name="Kheradpour P."/>
            <person name="Kirkness E.F."/>
            <person name="Koerich L.B."/>
            <person name="Kristiansen K."/>
            <person name="Kudrna D."/>
            <person name="Kulathinal R.J."/>
            <person name="Kumar S."/>
            <person name="Kwok R."/>
            <person name="Lander E."/>
            <person name="Langley C.H."/>
            <person name="Lapoint R."/>
            <person name="Lazzaro B.P."/>
            <person name="Lee S.J."/>
            <person name="Levesque L."/>
            <person name="Li R."/>
            <person name="Lin C.F."/>
            <person name="Lin M.F."/>
            <person name="Lindblad-Toh K."/>
            <person name="Llopart A."/>
            <person name="Long M."/>
            <person name="Low L."/>
            <person name="Lozovsky E."/>
            <person name="Lu J."/>
            <person name="Luo M."/>
            <person name="Machado C.A."/>
            <person name="Makalowski W."/>
            <person name="Marzo M."/>
            <person name="Matsuda M."/>
            <person name="Matzkin L."/>
            <person name="McAllister B."/>
            <person name="McBride C.S."/>
            <person name="McKernan B."/>
            <person name="McKernan K."/>
            <person name="Mendez-Lago M."/>
            <person name="Minx P."/>
            <person name="Mollenhauer M.U."/>
            <person name="Montooth K."/>
            <person name="Mount S.M."/>
            <person name="Mu X."/>
            <person name="Myers E."/>
            <person name="Negre B."/>
            <person name="Newfeld S."/>
            <person name="Nielsen R."/>
            <person name="Noor M.A."/>
            <person name="O'Grady P."/>
            <person name="Pachter L."/>
            <person name="Papaceit M."/>
            <person name="Parisi M.J."/>
            <person name="Parisi M."/>
            <person name="Parts L."/>
            <person name="Pedersen J.S."/>
            <person name="Pesole G."/>
            <person name="Phillippy A.M."/>
            <person name="Ponting C.P."/>
            <person name="Pop M."/>
            <person name="Porcelli D."/>
            <person name="Powell J.R."/>
            <person name="Prohaska S."/>
            <person name="Pruitt K."/>
            <person name="Puig M."/>
            <person name="Quesneville H."/>
            <person name="Ram K.R."/>
            <person name="Rand D."/>
            <person name="Rasmussen M.D."/>
            <person name="Reed L.K."/>
            <person name="Reenan R."/>
            <person name="Reily A."/>
            <person name="Remington K.A."/>
            <person name="Rieger T.T."/>
            <person name="Ritchie M.G."/>
            <person name="Robin C."/>
            <person name="Rogers Y.H."/>
            <person name="Rohde C."/>
            <person name="Rozas J."/>
            <person name="Rubenfield M.J."/>
            <person name="Ruiz A."/>
            <person name="Russo S."/>
            <person name="Salzberg S.L."/>
            <person name="Sanchez-Gracia A."/>
            <person name="Saranga D.J."/>
            <person name="Sato H."/>
            <person name="Schaeffer S.W."/>
            <person name="Schatz M.C."/>
            <person name="Schlenke T."/>
            <person name="Schwartz R."/>
            <person name="Segarra C."/>
            <person name="Singh R.S."/>
            <person name="Sirot L."/>
            <person name="Sirota M."/>
            <person name="Sisneros N.B."/>
            <person name="Smith C.D."/>
            <person name="Smith T.F."/>
            <person name="Spieth J."/>
            <person name="Stage D.E."/>
            <person name="Stark A."/>
            <person name="Stephan W."/>
            <person name="Strausberg R.L."/>
            <person name="Strempel S."/>
            <person name="Sturgill D."/>
            <person name="Sutton G."/>
            <person name="Sutton G.G."/>
            <person name="Tao W."/>
            <person name="Teichmann S."/>
            <person name="Tobari Y.N."/>
            <person name="Tomimura Y."/>
            <person name="Tsolas J.M."/>
            <person name="Valente V.L."/>
            <person name="Venter E."/>
            <person name="Venter J.C."/>
            <person name="Vicario S."/>
            <person name="Vieira F.G."/>
            <person name="Vilella A.J."/>
            <person name="Villasante A."/>
            <person name="Walenz B."/>
            <person name="Wang J."/>
            <person name="Wasserman M."/>
            <person name="Watts T."/>
            <person name="Wilson D."/>
            <person name="Wilson R.K."/>
            <person name="Wing R.A."/>
            <person name="Wolfner M.F."/>
            <person name="Wong A."/>
            <person name="Wong G.K."/>
            <person name="Wu C.I."/>
            <person name="Wu G."/>
            <person name="Yamamoto D."/>
            <person name="Yang H.P."/>
            <person name="Yang S.P."/>
            <person name="Yorke J.A."/>
            <person name="Yoshida K."/>
            <person name="Zdobnov E."/>
            <person name="Zhang P."/>
            <person name="Zhang Y."/>
            <person name="Zimin A.V."/>
            <person name="Baldwin J."/>
            <person name="Abdouelleil A."/>
            <person name="Abdulkadir J."/>
            <person name="Abebe A."/>
            <person name="Abera B."/>
            <person name="Abreu J."/>
            <person name="Acer S.C."/>
            <person name="Aftuck L."/>
            <person name="Alexander A."/>
            <person name="An P."/>
            <person name="Anderson E."/>
            <person name="Anderson S."/>
            <person name="Arachi H."/>
            <person name="Azer M."/>
            <person name="Bachantsang P."/>
            <person name="Barry A."/>
            <person name="Bayul T."/>
            <person name="Berlin A."/>
            <person name="Bessette D."/>
            <person name="Bloom T."/>
            <person name="Blye J."/>
            <person name="Boguslavskiy L."/>
            <person name="Bonnet C."/>
            <person name="Boukhgalter B."/>
            <person name="Bourzgui I."/>
            <person name="Brown A."/>
            <person name="Cahill P."/>
            <person name="Channer S."/>
            <person name="Cheshatsang Y."/>
            <person name="Chuda L."/>
            <person name="Citroen M."/>
            <person name="Collymore A."/>
            <person name="Cooke P."/>
            <person name="Costello M."/>
            <person name="D'Aco K."/>
            <person name="Daza R."/>
            <person name="De Haan G."/>
            <person name="DeGray S."/>
            <person name="DeMaso C."/>
            <person name="Dhargay N."/>
            <person name="Dooley K."/>
            <person name="Dooley E."/>
            <person name="Doricent M."/>
            <person name="Dorje P."/>
            <person name="Dorjee K."/>
            <person name="Dupes A."/>
            <person name="Elong R."/>
            <person name="Falk J."/>
            <person name="Farina A."/>
            <person name="Faro S."/>
            <person name="Ferguson D."/>
            <person name="Fisher S."/>
            <person name="Foley C.D."/>
            <person name="Franke A."/>
            <person name="Friedrich D."/>
            <person name="Gadbois L."/>
            <person name="Gearin G."/>
            <person name="Gearin C.R."/>
            <person name="Giannoukos G."/>
            <person name="Goode T."/>
            <person name="Graham J."/>
            <person name="Grandbois E."/>
            <person name="Grewal S."/>
            <person name="Gyaltsen K."/>
            <person name="Hafez N."/>
            <person name="Hagos B."/>
            <person name="Hall J."/>
            <person name="Henson C."/>
            <person name="Hollinger A."/>
            <person name="Honan T."/>
            <person name="Huard M.D."/>
            <person name="Hughes L."/>
            <person name="Hurhula B."/>
            <person name="Husby M.E."/>
            <person name="Kamat A."/>
            <person name="Kanga B."/>
            <person name="Kashin S."/>
            <person name="Khazanovich D."/>
            <person name="Kisner P."/>
            <person name="Lance K."/>
            <person name="Lara M."/>
            <person name="Lee W."/>
            <person name="Lennon N."/>
            <person name="Letendre F."/>
            <person name="LeVine R."/>
            <person name="Lipovsky A."/>
            <person name="Liu X."/>
            <person name="Liu J."/>
            <person name="Liu S."/>
            <person name="Lokyitsang T."/>
            <person name="Lokyitsang Y."/>
            <person name="Lubonja R."/>
            <person name="Lui A."/>
            <person name="MacDonald P."/>
            <person name="Magnisalis V."/>
            <person name="Maru K."/>
            <person name="Matthews C."/>
            <person name="McCusker W."/>
            <person name="McDonough S."/>
            <person name="Mehta T."/>
            <person name="Meldrim J."/>
            <person name="Meneus L."/>
            <person name="Mihai O."/>
            <person name="Mihalev A."/>
            <person name="Mihova T."/>
            <person name="Mittelman R."/>
            <person name="Mlenga V."/>
            <person name="Montmayeur A."/>
            <person name="Mulrain L."/>
            <person name="Navidi A."/>
            <person name="Naylor J."/>
            <person name="Negash T."/>
            <person name="Nguyen T."/>
            <person name="Nguyen N."/>
            <person name="Nicol R."/>
            <person name="Norbu C."/>
            <person name="Norbu N."/>
            <person name="Novod N."/>
            <person name="O'Neill B."/>
            <person name="Osman S."/>
            <person name="Markiewicz E."/>
            <person name="Oyono O.L."/>
            <person name="Patti C."/>
            <person name="Phunkhang P."/>
            <person name="Pierre F."/>
            <person name="Priest M."/>
            <person name="Raghuraman S."/>
            <person name="Rege F."/>
            <person name="Reyes R."/>
            <person name="Rise C."/>
            <person name="Rogov P."/>
            <person name="Ross K."/>
            <person name="Ryan E."/>
            <person name="Settipalli S."/>
            <person name="Shea T."/>
            <person name="Sherpa N."/>
            <person name="Shi L."/>
            <person name="Shih D."/>
            <person name="Sparrow T."/>
            <person name="Spaulding J."/>
            <person name="Stalker J."/>
            <person name="Stange-Thomann N."/>
            <person name="Stavropoulos S."/>
            <person name="Stone C."/>
            <person name="Strader C."/>
            <person name="Tesfaye S."/>
            <person name="Thomson T."/>
            <person name="Thoulutsang Y."/>
            <person name="Thoulutsang D."/>
            <person name="Topham K."/>
            <person name="Topping I."/>
            <person name="Tsamla T."/>
            <person name="Vassiliev H."/>
            <person name="Vo A."/>
            <person name="Wangchuk T."/>
            <person name="Wangdi T."/>
            <person name="Weiand M."/>
            <person name="Wilkinson J."/>
            <person name="Wilson A."/>
            <person name="Yadav S."/>
            <person name="Young G."/>
            <person name="Yu Q."/>
            <person name="Zembek L."/>
            <person name="Zhong D."/>
            <person name="Zimmer A."/>
            <person name="Zwirko Z."/>
            <person name="Jaffe D.B."/>
            <person name="Alvarez P."/>
            <person name="Brockman W."/>
            <person name="Butler J."/>
            <person name="Chin C."/>
            <person name="Gnerre S."/>
            <person name="Grabherr M."/>
            <person name="Kleber M."/>
            <person name="Mauceli E."/>
            <person name="MacCallum I."/>
        </authorList>
    </citation>
    <scope>NUCLEOTIDE SEQUENCE [LARGE SCALE GENOMIC DNA]</scope>
    <source>
        <strain evidence="2">MSH-3 / Tucson 14011-0111.49</strain>
    </source>
</reference>
<keyword evidence="2" id="KW-1185">Reference proteome</keyword>
<proteinExistence type="predicted"/>
<dbReference type="HOGENOM" id="CLU_2040506_0_0_1"/>
<name>B4G671_DROPE</name>
<dbReference type="AlphaFoldDB" id="B4G671"/>
<evidence type="ECO:0000313" key="2">
    <source>
        <dbReference type="Proteomes" id="UP000008744"/>
    </source>
</evidence>
<sequence length="121" mass="13684">MATLTFLISIKRILNGKDGFKSGSSWYPQNDNSHSPTISSEGYFSQFSSLILTTALTWIEGLDVRLFTPKLPRDLLGTGDSLPTIKSIGAKTRNFRLRKLHQRTTNYKISWSKDAKIFRVS</sequence>
<dbReference type="Proteomes" id="UP000008744">
    <property type="component" value="Unassembled WGS sequence"/>
</dbReference>